<dbReference type="RefSeq" id="WP_051922015.1">
    <property type="nucleotide sequence ID" value="NZ_CP062939.1"/>
</dbReference>
<dbReference type="Proteomes" id="UP000029055">
    <property type="component" value="Unassembled WGS sequence"/>
</dbReference>
<name>A0A087DWV4_9BIFI</name>
<organism evidence="2 3">
    <name type="scientific">Bifidobacterium subtile</name>
    <dbReference type="NCBI Taxonomy" id="77635"/>
    <lineage>
        <taxon>Bacteria</taxon>
        <taxon>Bacillati</taxon>
        <taxon>Actinomycetota</taxon>
        <taxon>Actinomycetes</taxon>
        <taxon>Bifidobacteriales</taxon>
        <taxon>Bifidobacteriaceae</taxon>
        <taxon>Bifidobacterium</taxon>
    </lineage>
</organism>
<gene>
    <name evidence="2" type="ORF">BISU_2030</name>
</gene>
<evidence type="ECO:0000313" key="3">
    <source>
        <dbReference type="Proteomes" id="UP000029055"/>
    </source>
</evidence>
<accession>A0A087DWV4</accession>
<sequence>MSGYAGAFWDLPAADHDIGEQLGMAPYAFHARARQPATAGADADFAEMLCQIDHRMDRALPECWILHPYLFALLDALRCQYAACYLPFMTRNGPHHPLPSAEQTRFWQDEDRALSMIREYCKSQGVGDGEHECGIGHDEPGTLSAATRRRRAFSAEHGIEPAGMYPWGASLEASSDGRPIEADHMPPISMPLPGEDMEDDSGDLGRDADGGFVDPLSGAM</sequence>
<comment type="caution">
    <text evidence="2">The sequence shown here is derived from an EMBL/GenBank/DDBJ whole genome shotgun (WGS) entry which is preliminary data.</text>
</comment>
<evidence type="ECO:0000256" key="1">
    <source>
        <dbReference type="SAM" id="MobiDB-lite"/>
    </source>
</evidence>
<dbReference type="STRING" id="77635.BISU_2030"/>
<keyword evidence="3" id="KW-1185">Reference proteome</keyword>
<proteinExistence type="predicted"/>
<dbReference type="AlphaFoldDB" id="A0A087DWV4"/>
<dbReference type="GeneID" id="78126933"/>
<dbReference type="OrthoDB" id="3234527at2"/>
<feature type="region of interest" description="Disordered" evidence="1">
    <location>
        <begin position="171"/>
        <end position="220"/>
    </location>
</feature>
<evidence type="ECO:0000313" key="2">
    <source>
        <dbReference type="EMBL" id="KFJ00005.1"/>
    </source>
</evidence>
<dbReference type="EMBL" id="JGZR01000015">
    <property type="protein sequence ID" value="KFJ00005.1"/>
    <property type="molecule type" value="Genomic_DNA"/>
</dbReference>
<reference evidence="2 3" key="1">
    <citation type="submission" date="2014-03" db="EMBL/GenBank/DDBJ databases">
        <title>Genomics of Bifidobacteria.</title>
        <authorList>
            <person name="Ventura M."/>
            <person name="Milani C."/>
            <person name="Lugli G.A."/>
        </authorList>
    </citation>
    <scope>NUCLEOTIDE SEQUENCE [LARGE SCALE GENOMIC DNA]</scope>
    <source>
        <strain evidence="2 3">LMG 11597</strain>
    </source>
</reference>
<protein>
    <submittedName>
        <fullName evidence="2">Uncharacterized protein</fullName>
    </submittedName>
</protein>